<gene>
    <name evidence="6" type="ORF">KGF57_001586</name>
</gene>
<keyword evidence="2" id="KW-0813">Transport</keyword>
<evidence type="ECO:0000256" key="1">
    <source>
        <dbReference type="ARBA" id="ARBA00004496"/>
    </source>
</evidence>
<sequence length="829" mass="94541">MIPYIIDPLIDDLPLKQNERITAVSAHDRNVYIGTSIGNVLHYHLFEDATDYLQITMMSVGGKEIAQMVASEQLQRLFVLENSTLFVFSLPELSPMSTRQLKNIRHVCLADDGASLMLIKQSSIQIAKLEENSWKLIQDFKYEGAVLGTAPMNNLILLANSKAYEILDTSSGRSMPLFDYKSGADVSPVIVPFETPNATEYLLTVASDENTSIAQFINTKGDATRGTLTWLNLGYPQGGVTIKWPYTFALFEHSILVSSLETLETVTTLSIEEKVSEANASGKHLHPMSIQKANVFFADKSLEGVIGSPLESRSNIVFFNESKLFNVHQENEVVSANKAFQQAMETNEFDQFSAIAHGDSKYVHILKTMVAFLTDTDPIALLLERKDGQLIIDADLALRLLGYEAQFLSVYPGLREVMEMWDFKDEAIAKRYLQNLKPTDMSADSRILSYKLLPASDISSLVSEDNWTFSVNDETVTKILIERNLLSQVSHIFQMTPKSSAVVSAYKEFLFHHLNNDLVEDALKFLSQEQLDEKDYTRLILEILKLNKDKGYEFMRKSPMYREVNQRILNELSDDQKGEKDYALLRIELLESSFTENTALRGELSSLICSTLFSLYNDQMKENLKELHAAYRETNKLLKDKWPKISWIDFLSFTKVQDYQTFIDLYIKGFELANEKDTYPDEQLFTYYKLYTTQDVAGLLEFGDYSSAERVALGKCAAQQKPFYKHEIGWQGTVDRKSLLLIFKHYVSVYEQQEPVEPAIQHFVDSYGNYFSPVTLIKLLPSQFPLAYLAYFLRTSFINMQAQSREKVITKAIIKSELSRTKHLINDFL</sequence>
<evidence type="ECO:0000259" key="5">
    <source>
        <dbReference type="PROSITE" id="PS50219"/>
    </source>
</evidence>
<dbReference type="PANTHER" id="PTHR12894">
    <property type="entry name" value="CNH DOMAIN CONTAINING"/>
    <property type="match status" value="1"/>
</dbReference>
<feature type="domain" description="CNH" evidence="5">
    <location>
        <begin position="18"/>
        <end position="284"/>
    </location>
</feature>
<dbReference type="GO" id="GO:0006914">
    <property type="term" value="P:autophagy"/>
    <property type="evidence" value="ECO:0007669"/>
    <property type="project" value="TreeGrafter"/>
</dbReference>
<dbReference type="InterPro" id="IPR032914">
    <property type="entry name" value="Vam6/VPS39/TRAP1"/>
</dbReference>
<evidence type="ECO:0000256" key="2">
    <source>
        <dbReference type="ARBA" id="ARBA00022448"/>
    </source>
</evidence>
<dbReference type="GO" id="GO:0016020">
    <property type="term" value="C:membrane"/>
    <property type="evidence" value="ECO:0007669"/>
    <property type="project" value="TreeGrafter"/>
</dbReference>
<reference evidence="6 7" key="1">
    <citation type="journal article" date="2022" name="DNA Res.">
        <title>Genome analysis of five recently described species of the CUG-Ser clade uncovers Candida theae as a new hybrid lineage with pathogenic potential in the Candida parapsilosis species complex.</title>
        <authorList>
            <person name="Mixao V."/>
            <person name="Del Olmo V."/>
            <person name="Hegedusova E."/>
            <person name="Saus E."/>
            <person name="Pryszcz L."/>
            <person name="Cillingova A."/>
            <person name="Nosek J."/>
            <person name="Gabaldon T."/>
        </authorList>
    </citation>
    <scope>NUCLEOTIDE SEQUENCE [LARGE SCALE GENOMIC DNA]</scope>
    <source>
        <strain evidence="6 7">CBS 12239</strain>
    </source>
</reference>
<organism evidence="6 7">
    <name type="scientific">Candida theae</name>
    <dbReference type="NCBI Taxonomy" id="1198502"/>
    <lineage>
        <taxon>Eukaryota</taxon>
        <taxon>Fungi</taxon>
        <taxon>Dikarya</taxon>
        <taxon>Ascomycota</taxon>
        <taxon>Saccharomycotina</taxon>
        <taxon>Pichiomycetes</taxon>
        <taxon>Debaryomycetaceae</taxon>
        <taxon>Candida/Lodderomyces clade</taxon>
        <taxon>Candida</taxon>
    </lineage>
</organism>
<protein>
    <recommendedName>
        <fullName evidence="5">CNH domain-containing protein</fullName>
    </recommendedName>
</protein>
<dbReference type="PANTHER" id="PTHR12894:SF27">
    <property type="entry name" value="TRANSFORMING GROWTH FACTOR-BETA RECEPTOR-ASSOCIATED PROTEIN 1"/>
    <property type="match status" value="1"/>
</dbReference>
<evidence type="ECO:0000313" key="7">
    <source>
        <dbReference type="Proteomes" id="UP001204833"/>
    </source>
</evidence>
<keyword evidence="4" id="KW-0653">Protein transport</keyword>
<evidence type="ECO:0000256" key="4">
    <source>
        <dbReference type="ARBA" id="ARBA00022927"/>
    </source>
</evidence>
<keyword evidence="7" id="KW-1185">Reference proteome</keyword>
<dbReference type="AlphaFoldDB" id="A0AAD5FZN4"/>
<evidence type="ECO:0000256" key="3">
    <source>
        <dbReference type="ARBA" id="ARBA00022490"/>
    </source>
</evidence>
<dbReference type="Proteomes" id="UP001204833">
    <property type="component" value="Unassembled WGS sequence"/>
</dbReference>
<evidence type="ECO:0000313" key="6">
    <source>
        <dbReference type="EMBL" id="KAI5961958.1"/>
    </source>
</evidence>
<name>A0AAD5FZN4_9ASCO</name>
<proteinExistence type="predicted"/>
<comment type="caution">
    <text evidence="6">The sequence shown here is derived from an EMBL/GenBank/DDBJ whole genome shotgun (WGS) entry which is preliminary data.</text>
</comment>
<dbReference type="RefSeq" id="XP_051609932.1">
    <property type="nucleotide sequence ID" value="XM_051750806.1"/>
</dbReference>
<dbReference type="GO" id="GO:0005737">
    <property type="term" value="C:cytoplasm"/>
    <property type="evidence" value="ECO:0007669"/>
    <property type="project" value="UniProtKB-SubCell"/>
</dbReference>
<dbReference type="InterPro" id="IPR001180">
    <property type="entry name" value="CNH_dom"/>
</dbReference>
<dbReference type="EMBL" id="JAIHNG010000070">
    <property type="protein sequence ID" value="KAI5961958.1"/>
    <property type="molecule type" value="Genomic_DNA"/>
</dbReference>
<dbReference type="GeneID" id="76149645"/>
<dbReference type="PROSITE" id="PS50219">
    <property type="entry name" value="CNH"/>
    <property type="match status" value="1"/>
</dbReference>
<dbReference type="GO" id="GO:0015031">
    <property type="term" value="P:protein transport"/>
    <property type="evidence" value="ECO:0007669"/>
    <property type="project" value="UniProtKB-KW"/>
</dbReference>
<keyword evidence="3" id="KW-0963">Cytoplasm</keyword>
<accession>A0AAD5FZN4</accession>
<comment type="subcellular location">
    <subcellularLocation>
        <location evidence="1">Cytoplasm</location>
    </subcellularLocation>
</comment>
<dbReference type="GO" id="GO:0034058">
    <property type="term" value="P:endosomal vesicle fusion"/>
    <property type="evidence" value="ECO:0007669"/>
    <property type="project" value="TreeGrafter"/>
</dbReference>